<sequence length="590" mass="62581">MTLEMAVAFALLLGALVLFASERFPVELVALMILAVMLVLGPFLGLTVAEVVGGFGNPATVTILAMFILSGAIARTGVINWLAGWLSPLMGRGERRQLVSMMLVVGGISAFLNNTATVAILLPMVMTLAREQKRAPSKLLIPLSFGAQLGGVITLIGTSTNILASSVAAAQGYGGFGMFDFTLIGLLVFAVGLLYFVLIGHRLLPERQAGQSVADSYQLKAYLAEIRILPGSPLVGRSLAESQLSRQVDVQVLDIIRGEQHLAPLHGDTVLQAGDVLLVQANSNQLLHIQGIKGISITPDLPDEKGQEMGLLEVVVGPGSDLIGGTLESTNFRNRFNCSVVAIRKHGRVLHERLSSVSLELGDALLLHGTPYALEQLKREPAFIVTEQAPLATFRREKIPIALGIILGVVGVAGMGVPILVTAMVGSVLTVLAGCLKVNEIHESIRWDVIFLLAGVLPLGLALERTGAAQWVADLAVQLAGSVSPLFMLMIFYAAAALLTEFISNNATVVVLAPIAGATATALGLRPSAFILAIMFAASTSFMTPIGYQTNTMVYGPGGYKFLDFFRVGALLNLVLALTTPVFIWLFWGL</sequence>
<evidence type="ECO:0000256" key="3">
    <source>
        <dbReference type="ARBA" id="ARBA00022692"/>
    </source>
</evidence>
<reference evidence="9 10" key="1">
    <citation type="submission" date="2019-06" db="EMBL/GenBank/DDBJ databases">
        <title>Genome sequence of Litorilinea aerophila BAA-2444.</title>
        <authorList>
            <person name="Maclea K.S."/>
            <person name="Maurais E.G."/>
            <person name="Iannazzi L.C."/>
        </authorList>
    </citation>
    <scope>NUCLEOTIDE SEQUENCE [LARGE SCALE GENOMIC DNA]</scope>
    <source>
        <strain evidence="9 10">ATCC BAA-2444</strain>
    </source>
</reference>
<keyword evidence="4" id="KW-0677">Repeat</keyword>
<feature type="transmembrane region" description="Helical" evidence="7">
    <location>
        <begin position="475"/>
        <end position="496"/>
    </location>
</feature>
<comment type="caution">
    <text evidence="9">The sequence shown here is derived from an EMBL/GenBank/DDBJ whole genome shotgun (WGS) entry which is preliminary data.</text>
</comment>
<evidence type="ECO:0000256" key="1">
    <source>
        <dbReference type="ARBA" id="ARBA00004141"/>
    </source>
</evidence>
<dbReference type="InterPro" id="IPR036721">
    <property type="entry name" value="RCK_C_sf"/>
</dbReference>
<proteinExistence type="predicted"/>
<dbReference type="PROSITE" id="PS01271">
    <property type="entry name" value="NA_SULFATE"/>
    <property type="match status" value="1"/>
</dbReference>
<dbReference type="PROSITE" id="PS51202">
    <property type="entry name" value="RCK_C"/>
    <property type="match status" value="2"/>
</dbReference>
<feature type="transmembrane region" description="Helical" evidence="7">
    <location>
        <begin position="61"/>
        <end position="83"/>
    </location>
</feature>
<feature type="transmembrane region" description="Helical" evidence="7">
    <location>
        <begin position="401"/>
        <end position="425"/>
    </location>
</feature>
<feature type="transmembrane region" description="Helical" evidence="7">
    <location>
        <begin position="445"/>
        <end position="463"/>
    </location>
</feature>
<dbReference type="Proteomes" id="UP000317371">
    <property type="component" value="Unassembled WGS sequence"/>
</dbReference>
<keyword evidence="3 7" id="KW-0812">Transmembrane</keyword>
<evidence type="ECO:0000256" key="5">
    <source>
        <dbReference type="ARBA" id="ARBA00022989"/>
    </source>
</evidence>
<dbReference type="Pfam" id="PF02080">
    <property type="entry name" value="TrkA_C"/>
    <property type="match status" value="2"/>
</dbReference>
<dbReference type="GO" id="GO:0005886">
    <property type="term" value="C:plasma membrane"/>
    <property type="evidence" value="ECO:0007669"/>
    <property type="project" value="TreeGrafter"/>
</dbReference>
<dbReference type="Pfam" id="PF03600">
    <property type="entry name" value="CitMHS"/>
    <property type="match status" value="1"/>
</dbReference>
<dbReference type="InterPro" id="IPR051679">
    <property type="entry name" value="DASS-Related_Transporters"/>
</dbReference>
<dbReference type="InterPro" id="IPR006037">
    <property type="entry name" value="RCK_C"/>
</dbReference>
<dbReference type="PANTHER" id="PTHR43652:SF2">
    <property type="entry name" value="BASIC AMINO ACID ANTIPORTER YFCC-RELATED"/>
    <property type="match status" value="1"/>
</dbReference>
<dbReference type="Gene3D" id="3.30.70.1450">
    <property type="entry name" value="Regulator of K+ conductance, C-terminal domain"/>
    <property type="match status" value="2"/>
</dbReference>
<dbReference type="InterPro" id="IPR031312">
    <property type="entry name" value="Na/sul_symport_CS"/>
</dbReference>
<feature type="transmembrane region" description="Helical" evidence="7">
    <location>
        <begin position="530"/>
        <end position="548"/>
    </location>
</feature>
<dbReference type="RefSeq" id="WP_141608291.1">
    <property type="nucleotide sequence ID" value="NZ_VIGC02000002.1"/>
</dbReference>
<name>A0A540VLB8_9CHLR</name>
<evidence type="ECO:0000256" key="2">
    <source>
        <dbReference type="ARBA" id="ARBA00022448"/>
    </source>
</evidence>
<dbReference type="PANTHER" id="PTHR43652">
    <property type="entry name" value="BASIC AMINO ACID ANTIPORTER YFCC-RELATED"/>
    <property type="match status" value="1"/>
</dbReference>
<gene>
    <name evidence="9" type="ORF">FKZ61_01420</name>
</gene>
<dbReference type="OrthoDB" id="9765532at2"/>
<accession>A0A540VLB8</accession>
<comment type="subcellular location">
    <subcellularLocation>
        <location evidence="1">Membrane</location>
        <topology evidence="1">Multi-pass membrane protein</topology>
    </subcellularLocation>
</comment>
<feature type="transmembrane region" description="Helical" evidence="7">
    <location>
        <begin position="140"/>
        <end position="164"/>
    </location>
</feature>
<evidence type="ECO:0000313" key="10">
    <source>
        <dbReference type="Proteomes" id="UP000317371"/>
    </source>
</evidence>
<dbReference type="InParanoid" id="A0A540VLB8"/>
<evidence type="ECO:0000256" key="7">
    <source>
        <dbReference type="SAM" id="Phobius"/>
    </source>
</evidence>
<evidence type="ECO:0000313" key="9">
    <source>
        <dbReference type="EMBL" id="TQE97564.1"/>
    </source>
</evidence>
<dbReference type="EMBL" id="VIGC01000002">
    <property type="protein sequence ID" value="TQE97564.1"/>
    <property type="molecule type" value="Genomic_DNA"/>
</dbReference>
<evidence type="ECO:0000256" key="4">
    <source>
        <dbReference type="ARBA" id="ARBA00022737"/>
    </source>
</evidence>
<dbReference type="AlphaFoldDB" id="A0A540VLB8"/>
<keyword evidence="2" id="KW-0813">Transport</keyword>
<keyword evidence="5 7" id="KW-1133">Transmembrane helix</keyword>
<feature type="transmembrane region" description="Helical" evidence="7">
    <location>
        <begin position="176"/>
        <end position="198"/>
    </location>
</feature>
<evidence type="ECO:0000256" key="6">
    <source>
        <dbReference type="ARBA" id="ARBA00023136"/>
    </source>
</evidence>
<keyword evidence="10" id="KW-1185">Reference proteome</keyword>
<feature type="transmembrane region" description="Helical" evidence="7">
    <location>
        <begin position="103"/>
        <end position="128"/>
    </location>
</feature>
<dbReference type="GO" id="GO:0008324">
    <property type="term" value="F:monoatomic cation transmembrane transporter activity"/>
    <property type="evidence" value="ECO:0007669"/>
    <property type="project" value="InterPro"/>
</dbReference>
<feature type="transmembrane region" description="Helical" evidence="7">
    <location>
        <begin position="502"/>
        <end position="523"/>
    </location>
</feature>
<protein>
    <submittedName>
        <fullName evidence="9">SLC13 family permease</fullName>
    </submittedName>
</protein>
<keyword evidence="6 7" id="KW-0472">Membrane</keyword>
<feature type="transmembrane region" description="Helical" evidence="7">
    <location>
        <begin position="30"/>
        <end position="49"/>
    </location>
</feature>
<dbReference type="SUPFAM" id="SSF116726">
    <property type="entry name" value="TrkA C-terminal domain-like"/>
    <property type="match status" value="2"/>
</dbReference>
<feature type="domain" description="RCK C-terminal" evidence="8">
    <location>
        <begin position="299"/>
        <end position="383"/>
    </location>
</feature>
<organism evidence="9 10">
    <name type="scientific">Litorilinea aerophila</name>
    <dbReference type="NCBI Taxonomy" id="1204385"/>
    <lineage>
        <taxon>Bacteria</taxon>
        <taxon>Bacillati</taxon>
        <taxon>Chloroflexota</taxon>
        <taxon>Caldilineae</taxon>
        <taxon>Caldilineales</taxon>
        <taxon>Caldilineaceae</taxon>
        <taxon>Litorilinea</taxon>
    </lineage>
</organism>
<feature type="transmembrane region" description="Helical" evidence="7">
    <location>
        <begin position="568"/>
        <end position="588"/>
    </location>
</feature>
<evidence type="ECO:0000259" key="8">
    <source>
        <dbReference type="PROSITE" id="PS51202"/>
    </source>
</evidence>
<feature type="domain" description="RCK C-terminal" evidence="8">
    <location>
        <begin position="211"/>
        <end position="295"/>
    </location>
</feature>
<dbReference type="InterPro" id="IPR004680">
    <property type="entry name" value="Cit_transptr-like_dom"/>
</dbReference>
<dbReference type="GO" id="GO:0006813">
    <property type="term" value="P:potassium ion transport"/>
    <property type="evidence" value="ECO:0007669"/>
    <property type="project" value="InterPro"/>
</dbReference>